<name>A0A173T3U5_9FIRM</name>
<dbReference type="GeneID" id="60059087"/>
<dbReference type="Pfam" id="PF19700">
    <property type="entry name" value="DUF6198"/>
    <property type="match status" value="1"/>
</dbReference>
<proteinExistence type="predicted"/>
<dbReference type="PANTHER" id="PTHR40078">
    <property type="entry name" value="INTEGRAL MEMBRANE PROTEIN-RELATED"/>
    <property type="match status" value="1"/>
</dbReference>
<reference evidence="1 2" key="1">
    <citation type="journal article" date="2019" name="Nat. Med.">
        <title>A library of human gut bacterial isolates paired with longitudinal multiomics data enables mechanistic microbiome research.</title>
        <authorList>
            <person name="Poyet M."/>
            <person name="Groussin M."/>
            <person name="Gibbons S.M."/>
            <person name="Avila-Pacheco J."/>
            <person name="Jiang X."/>
            <person name="Kearney S.M."/>
            <person name="Perrotta A.R."/>
            <person name="Berdy B."/>
            <person name="Zhao S."/>
            <person name="Lieberman T.D."/>
            <person name="Swanson P.K."/>
            <person name="Smith M."/>
            <person name="Roesemann S."/>
            <person name="Alexander J.E."/>
            <person name="Rich S.A."/>
            <person name="Livny J."/>
            <person name="Vlamakis H."/>
            <person name="Clish C."/>
            <person name="Bullock K."/>
            <person name="Deik A."/>
            <person name="Scott J."/>
            <person name="Pierce K.A."/>
            <person name="Xavier R.J."/>
            <person name="Alm E.J."/>
        </authorList>
    </citation>
    <scope>NUCLEOTIDE SEQUENCE [LARGE SCALE GENOMIC DNA]</scope>
    <source>
        <strain evidence="1 2">BIOML-A198</strain>
    </source>
</reference>
<dbReference type="InterPro" id="IPR038750">
    <property type="entry name" value="YczE/YyaS-like"/>
</dbReference>
<accession>A0A173T3U5</accession>
<dbReference type="RefSeq" id="WP_006785682.1">
    <property type="nucleotide sequence ID" value="NZ_CABJBH010000007.1"/>
</dbReference>
<protein>
    <submittedName>
        <fullName evidence="1">Membrane protein</fullName>
    </submittedName>
</protein>
<sequence>MKQKNFKNFIFRILCFIVGCFIIQIGVSFFIKSNTGVDSVTIFMQGLSNILHITVGQANMLFMGIVFVGILIFAREYIRLGTFLAVVTAGPFLDLLNQLFDPLGIESLPLIVRLAIVAISCVVIAIGFSILKSANLSVAPTDQLPIIICDKLKWQYKWVRITFDVILVVLGFTLGGKLGLGTIIATLLIGPCIQFFLTPIETKITQLSRA</sequence>
<dbReference type="PANTHER" id="PTHR40078:SF1">
    <property type="entry name" value="INTEGRAL MEMBRANE PROTEIN"/>
    <property type="match status" value="1"/>
</dbReference>
<dbReference type="AlphaFoldDB" id="A0A173T3U5"/>
<gene>
    <name evidence="1" type="ORF">GMA92_02825</name>
</gene>
<dbReference type="Proteomes" id="UP000487649">
    <property type="component" value="Unassembled WGS sequence"/>
</dbReference>
<dbReference type="EMBL" id="WMQE01000004">
    <property type="protein sequence ID" value="MTK20372.1"/>
    <property type="molecule type" value="Genomic_DNA"/>
</dbReference>
<evidence type="ECO:0000313" key="1">
    <source>
        <dbReference type="EMBL" id="MTK20372.1"/>
    </source>
</evidence>
<dbReference type="OrthoDB" id="1654151at2"/>
<evidence type="ECO:0000313" key="2">
    <source>
        <dbReference type="Proteomes" id="UP000487649"/>
    </source>
</evidence>
<comment type="caution">
    <text evidence="1">The sequence shown here is derived from an EMBL/GenBank/DDBJ whole genome shotgun (WGS) entry which is preliminary data.</text>
</comment>
<organism evidence="1 2">
    <name type="scientific">Turicibacter sanguinis</name>
    <dbReference type="NCBI Taxonomy" id="154288"/>
    <lineage>
        <taxon>Bacteria</taxon>
        <taxon>Bacillati</taxon>
        <taxon>Bacillota</taxon>
        <taxon>Erysipelotrichia</taxon>
        <taxon>Erysipelotrichales</taxon>
        <taxon>Turicibacteraceae</taxon>
        <taxon>Turicibacter</taxon>
    </lineage>
</organism>